<organism evidence="3 5">
    <name type="scientific">Didymodactylos carnosus</name>
    <dbReference type="NCBI Taxonomy" id="1234261"/>
    <lineage>
        <taxon>Eukaryota</taxon>
        <taxon>Metazoa</taxon>
        <taxon>Spiralia</taxon>
        <taxon>Gnathifera</taxon>
        <taxon>Rotifera</taxon>
        <taxon>Eurotatoria</taxon>
        <taxon>Bdelloidea</taxon>
        <taxon>Philodinida</taxon>
        <taxon>Philodinidae</taxon>
        <taxon>Didymodactylos</taxon>
    </lineage>
</organism>
<proteinExistence type="predicted"/>
<dbReference type="EMBL" id="CAJNOQ010009186">
    <property type="protein sequence ID" value="CAF1217818.1"/>
    <property type="molecule type" value="Genomic_DNA"/>
</dbReference>
<feature type="region of interest" description="Disordered" evidence="1">
    <location>
        <begin position="895"/>
        <end position="938"/>
    </location>
</feature>
<sequence>MSQQSYKCPSCDYACFQLKRYVDHLNDNHGTAKNIFISCQICNTTLCARGFSKHVSRFHKTCLSYDNNDDDGNSSSTNNCSSENGSIKDRNNCLLNDNDNDNAMAIPHQEPQQTIEEGVTDPACLFIMKLLHFLLTRQSLFYVSEAAIKYVASNIADILEWMLSHSEVVRQGILFLRRMSSVNSRLKAAEENFGYEYPQNNNVRIALQNNKFIQVKWSVIPFLKNLAMFLKLPEVQQDLTRPIGTIYPVMLDVTDGDFCRSHLLFQNNQYLKIELNSDDLNITNAVSHKLHKIFFVYWSLLNLRRDHRTGQVAKRLVTACDSKALKHDLFEQILSDFLTGIKVLATDGLRVMVDGSERIYKGALLFTIGDYPAQQAIHGRTESIPSNYTKEDYEGACSVIENMSSGENNSYLEFWRTTLGINRRSIFSNLPHFDPTVQVLFDPMHVLLQGNQSFLSSLDKTILFVQKSLQQDSSFLCSRRSALFRCLHAIGCSANVSSFYQFTIYFTLIIKSLSIDILKSDTYLQGVTPITATLSENLEIWDLPVLPTHTERKIKLNSIWYTAGAVLCTSNAYLSDNIELVKIDHIFVADGIPTFGIHFLKIISYDQYMRAFQVQERERFGTVAIADLKHIWPLKLVNSNNNIYVALRPYESKTNGFDHSVLSSSINDSSATTTPETTPCLSLSSLLNSELDCSTPSKCHQSPPENRTSTPLLNTKKKENIEYITQSQVMFSEVSPTAVARKLNSSKQSKKMPESRVHVPTSLQLPAYTEAVEMALKTGNIKPVAGLFFRQTRDHIMARYDTKTATDYRNISIAIVSKYSNLAVAPGFQKRQTSTSKIKLEKEKRRNLDNDSDDDANSDLEQNDFSSILNPDEIPTQNEEVIVDYDLLTGLLSPKRTNTATSHDTEVTASQSFEIRKEDADLQELSPPSCTVNKQDEPDNTAAKQNYYEQLRQKVKRIHPMLRWICVILHRHRRRQSLL</sequence>
<evidence type="ECO:0000256" key="1">
    <source>
        <dbReference type="SAM" id="MobiDB-lite"/>
    </source>
</evidence>
<feature type="compositionally biased region" description="Polar residues" evidence="1">
    <location>
        <begin position="895"/>
        <end position="913"/>
    </location>
</feature>
<evidence type="ECO:0000313" key="4">
    <source>
        <dbReference type="EMBL" id="CAF3981425.1"/>
    </source>
</evidence>
<protein>
    <recommendedName>
        <fullName evidence="2">C2H2-type domain-containing protein</fullName>
    </recommendedName>
</protein>
<dbReference type="SMART" id="SM00355">
    <property type="entry name" value="ZnF_C2H2"/>
    <property type="match status" value="2"/>
</dbReference>
<feature type="region of interest" description="Disordered" evidence="1">
    <location>
        <begin position="833"/>
        <end position="873"/>
    </location>
</feature>
<feature type="compositionally biased region" description="Acidic residues" evidence="1">
    <location>
        <begin position="850"/>
        <end position="862"/>
    </location>
</feature>
<gene>
    <name evidence="3" type="ORF">GPM918_LOCUS24537</name>
    <name evidence="4" type="ORF">SRO942_LOCUS24537</name>
</gene>
<comment type="caution">
    <text evidence="3">The sequence shown here is derived from an EMBL/GenBank/DDBJ whole genome shotgun (WGS) entry which is preliminary data.</text>
</comment>
<dbReference type="InterPro" id="IPR013087">
    <property type="entry name" value="Znf_C2H2_type"/>
</dbReference>
<dbReference type="Proteomes" id="UP000681722">
    <property type="component" value="Unassembled WGS sequence"/>
</dbReference>
<dbReference type="PROSITE" id="PS00028">
    <property type="entry name" value="ZINC_FINGER_C2H2_1"/>
    <property type="match status" value="1"/>
</dbReference>
<evidence type="ECO:0000259" key="2">
    <source>
        <dbReference type="PROSITE" id="PS00028"/>
    </source>
</evidence>
<evidence type="ECO:0000313" key="3">
    <source>
        <dbReference type="EMBL" id="CAF1217818.1"/>
    </source>
</evidence>
<dbReference type="Proteomes" id="UP000663829">
    <property type="component" value="Unassembled WGS sequence"/>
</dbReference>
<reference evidence="3" key="1">
    <citation type="submission" date="2021-02" db="EMBL/GenBank/DDBJ databases">
        <authorList>
            <person name="Nowell W R."/>
        </authorList>
    </citation>
    <scope>NUCLEOTIDE SEQUENCE</scope>
</reference>
<feature type="domain" description="C2H2-type" evidence="2">
    <location>
        <begin position="8"/>
        <end position="29"/>
    </location>
</feature>
<evidence type="ECO:0000313" key="5">
    <source>
        <dbReference type="Proteomes" id="UP000663829"/>
    </source>
</evidence>
<keyword evidence="5" id="KW-1185">Reference proteome</keyword>
<dbReference type="AlphaFoldDB" id="A0A814XDD7"/>
<accession>A0A814XDD7</accession>
<dbReference type="EMBL" id="CAJOBC010009188">
    <property type="protein sequence ID" value="CAF3981425.1"/>
    <property type="molecule type" value="Genomic_DNA"/>
</dbReference>
<feature type="compositionally biased region" description="Polar residues" evidence="1">
    <location>
        <begin position="863"/>
        <end position="873"/>
    </location>
</feature>
<name>A0A814XDD7_9BILA</name>
<feature type="compositionally biased region" description="Basic and acidic residues" evidence="1">
    <location>
        <begin position="838"/>
        <end position="849"/>
    </location>
</feature>